<name>A0A9X3N0A4_9ACTN</name>
<organism evidence="3 4">
    <name type="scientific">Solirubrobacter ginsenosidimutans</name>
    <dbReference type="NCBI Taxonomy" id="490573"/>
    <lineage>
        <taxon>Bacteria</taxon>
        <taxon>Bacillati</taxon>
        <taxon>Actinomycetota</taxon>
        <taxon>Thermoleophilia</taxon>
        <taxon>Solirubrobacterales</taxon>
        <taxon>Solirubrobacteraceae</taxon>
        <taxon>Solirubrobacter</taxon>
    </lineage>
</organism>
<accession>A0A9X3N0A4</accession>
<dbReference type="SUPFAM" id="SSF52200">
    <property type="entry name" value="Toll/Interleukin receptor TIR domain"/>
    <property type="match status" value="1"/>
</dbReference>
<comment type="caution">
    <text evidence="3">The sequence shown here is derived from an EMBL/GenBank/DDBJ whole genome shotgun (WGS) entry which is preliminary data.</text>
</comment>
<dbReference type="AlphaFoldDB" id="A0A9X3N0A4"/>
<dbReference type="InterPro" id="IPR000157">
    <property type="entry name" value="TIR_dom"/>
</dbReference>
<feature type="compositionally biased region" description="Polar residues" evidence="1">
    <location>
        <begin position="774"/>
        <end position="783"/>
    </location>
</feature>
<dbReference type="SUPFAM" id="SSF48452">
    <property type="entry name" value="TPR-like"/>
    <property type="match status" value="2"/>
</dbReference>
<dbReference type="NCBIfam" id="NF040586">
    <property type="entry name" value="FxSxx_TPR"/>
    <property type="match status" value="1"/>
</dbReference>
<dbReference type="Gene3D" id="3.40.50.10140">
    <property type="entry name" value="Toll/interleukin-1 receptor homology (TIR) domain"/>
    <property type="match status" value="1"/>
</dbReference>
<dbReference type="Pfam" id="PF13676">
    <property type="entry name" value="TIR_2"/>
    <property type="match status" value="1"/>
</dbReference>
<dbReference type="PANTHER" id="PTHR46082:SF6">
    <property type="entry name" value="AAA+ ATPASE DOMAIN-CONTAINING PROTEIN-RELATED"/>
    <property type="match status" value="1"/>
</dbReference>
<evidence type="ECO:0000313" key="4">
    <source>
        <dbReference type="Proteomes" id="UP001149140"/>
    </source>
</evidence>
<dbReference type="PROSITE" id="PS50104">
    <property type="entry name" value="TIR"/>
    <property type="match status" value="1"/>
</dbReference>
<protein>
    <submittedName>
        <fullName evidence="3">FxSxx-COOH system tetratricopeptide repeat protein</fullName>
    </submittedName>
</protein>
<dbReference type="Pfam" id="PF13374">
    <property type="entry name" value="TPR_10"/>
    <property type="match status" value="3"/>
</dbReference>
<gene>
    <name evidence="3" type="primary">fxsT</name>
    <name evidence="3" type="ORF">OM076_37690</name>
</gene>
<evidence type="ECO:0000256" key="1">
    <source>
        <dbReference type="SAM" id="MobiDB-lite"/>
    </source>
</evidence>
<feature type="region of interest" description="Disordered" evidence="1">
    <location>
        <begin position="759"/>
        <end position="783"/>
    </location>
</feature>
<dbReference type="InterPro" id="IPR027417">
    <property type="entry name" value="P-loop_NTPase"/>
</dbReference>
<dbReference type="InterPro" id="IPR011990">
    <property type="entry name" value="TPR-like_helical_dom_sf"/>
</dbReference>
<feature type="region of interest" description="Disordered" evidence="1">
    <location>
        <begin position="137"/>
        <end position="158"/>
    </location>
</feature>
<dbReference type="RefSeq" id="WP_270045319.1">
    <property type="nucleotide sequence ID" value="NZ_JAPDOD010000057.1"/>
</dbReference>
<dbReference type="Gene3D" id="3.40.50.300">
    <property type="entry name" value="P-loop containing nucleotide triphosphate hydrolases"/>
    <property type="match status" value="1"/>
</dbReference>
<feature type="domain" description="TIR" evidence="2">
    <location>
        <begin position="6"/>
        <end position="130"/>
    </location>
</feature>
<evidence type="ECO:0000259" key="2">
    <source>
        <dbReference type="PROSITE" id="PS50104"/>
    </source>
</evidence>
<dbReference type="SUPFAM" id="SSF52540">
    <property type="entry name" value="P-loop containing nucleoside triphosphate hydrolases"/>
    <property type="match status" value="1"/>
</dbReference>
<proteinExistence type="predicted"/>
<dbReference type="InterPro" id="IPR035897">
    <property type="entry name" value="Toll_tir_struct_dom_sf"/>
</dbReference>
<dbReference type="GO" id="GO:0007165">
    <property type="term" value="P:signal transduction"/>
    <property type="evidence" value="ECO:0007669"/>
    <property type="project" value="InterPro"/>
</dbReference>
<evidence type="ECO:0000313" key="3">
    <source>
        <dbReference type="EMBL" id="MDA0166059.1"/>
    </source>
</evidence>
<dbReference type="PANTHER" id="PTHR46082">
    <property type="entry name" value="ATP/GTP-BINDING PROTEIN-RELATED"/>
    <property type="match status" value="1"/>
</dbReference>
<dbReference type="EMBL" id="JAPDOD010000057">
    <property type="protein sequence ID" value="MDA0166059.1"/>
    <property type="molecule type" value="Genomic_DNA"/>
</dbReference>
<dbReference type="Gene3D" id="1.25.40.10">
    <property type="entry name" value="Tetratricopeptide repeat domain"/>
    <property type="match status" value="1"/>
</dbReference>
<dbReference type="InterPro" id="IPR053137">
    <property type="entry name" value="NLR-like"/>
</dbReference>
<keyword evidence="4" id="KW-1185">Reference proteome</keyword>
<dbReference type="Proteomes" id="UP001149140">
    <property type="component" value="Unassembled WGS sequence"/>
</dbReference>
<dbReference type="SMART" id="SM00255">
    <property type="entry name" value="TIR"/>
    <property type="match status" value="1"/>
</dbReference>
<reference evidence="3" key="1">
    <citation type="submission" date="2022-10" db="EMBL/GenBank/DDBJ databases">
        <title>The WGS of Solirubrobacter ginsenosidimutans DSM 21036.</title>
        <authorList>
            <person name="Jiang Z."/>
        </authorList>
    </citation>
    <scope>NUCLEOTIDE SEQUENCE</scope>
    <source>
        <strain evidence="3">DSM 21036</strain>
    </source>
</reference>
<dbReference type="PRINTS" id="PR00364">
    <property type="entry name" value="DISEASERSIST"/>
</dbReference>
<sequence>MPAASPQIDFFVSYTQADGEWAEWIAAELEGADRTVFLQARHIVPGDNFVRKMDDALKYSDHVIAVLSDDYLASEFASEEWQAAFAADPVGDDRRLIPVKVKECTPAGLLRTRVHVDLVGLSKAGARDALLRGVGETPTRATSFPGSEAPRFPDASKRVSNQLPHPNRWFVGRDAELAAIEARLAKPGVQFVVLAGPAGVGKTQLAIEFAEAHRDRYELVWWAHAGSFAADLAALGDAVGAPRQLTVQKRAGWASGWLERRDRWLLVVDDVDDPARGLELLPRAGAGDVLVTARADVGWPGGAEVPSVDVLGLDGAAQYLQERSGEHDAEAAAALAAELGRLPLALEQAAAFIAETGPMSLAALRLELQARPKAVLAATGAHNDIIATIWSQSRELMPDAAIDLISLTAFLAADDVPYPLLTNHAHVLPEPLASCAGDRLQLAATIRTLRRYGVAKAVTDGIAVHRLLQTVVRASLPDDARDRWATVAGEFVQAAVEALDPPGRPSPAGDRLLPHVLAYIECVPGTSVLLLWAAEYTKSRGDFRGARSLFERVGPTLHARCQVAFLTGRLGEHERAIRLYEQLLPDQLLVFGPDHEEMLGARHNIARFTGEAGRLDEALEQLAALLIDSRRALGPDHERTLGIRHGIAYFLGASGHEDEALEQFATLLADHERVVDEDHADTLGVRGNIARLLGASGRHADAVEHLAELVPRFARVHGADHPDTLGVRHELQYQTEQAGRHEEAQRLLRELREDEQRIFGQSLSEERSVRSSSAPATWSSRGS</sequence>